<dbReference type="InterPro" id="IPR009050">
    <property type="entry name" value="Globin-like_sf"/>
</dbReference>
<dbReference type="SUPFAM" id="SSF46458">
    <property type="entry name" value="Globin-like"/>
    <property type="match status" value="1"/>
</dbReference>
<proteinExistence type="predicted"/>
<evidence type="ECO:0000313" key="1">
    <source>
        <dbReference type="EMBL" id="MEK7949629.1"/>
    </source>
</evidence>
<comment type="caution">
    <text evidence="1">The sequence shown here is derived from an EMBL/GenBank/DDBJ whole genome shotgun (WGS) entry which is preliminary data.</text>
</comment>
<protein>
    <submittedName>
        <fullName evidence="1">Group III truncated hemoglobin</fullName>
    </submittedName>
</protein>
<dbReference type="InterPro" id="IPR012292">
    <property type="entry name" value="Globin/Proto"/>
</dbReference>
<reference evidence="1 2" key="1">
    <citation type="submission" date="2024-04" db="EMBL/GenBank/DDBJ databases">
        <title>Luteolibacter sp. isolated from soil.</title>
        <authorList>
            <person name="An J."/>
        </authorList>
    </citation>
    <scope>NUCLEOTIDE SEQUENCE [LARGE SCALE GENOMIC DNA]</scope>
    <source>
        <strain evidence="1 2">Y139</strain>
    </source>
</reference>
<name>A0ABU9APJ2_9BACT</name>
<organism evidence="1 2">
    <name type="scientific">Luteolibacter soli</name>
    <dbReference type="NCBI Taxonomy" id="3135280"/>
    <lineage>
        <taxon>Bacteria</taxon>
        <taxon>Pseudomonadati</taxon>
        <taxon>Verrucomicrobiota</taxon>
        <taxon>Verrucomicrobiia</taxon>
        <taxon>Verrucomicrobiales</taxon>
        <taxon>Verrucomicrobiaceae</taxon>
        <taxon>Luteolibacter</taxon>
    </lineage>
</organism>
<dbReference type="Proteomes" id="UP001371305">
    <property type="component" value="Unassembled WGS sequence"/>
</dbReference>
<dbReference type="RefSeq" id="WP_341403048.1">
    <property type="nucleotide sequence ID" value="NZ_JBBUKT010000001.1"/>
</dbReference>
<keyword evidence="2" id="KW-1185">Reference proteome</keyword>
<sequence length="151" mass="17310">MTTTDILGREEIVRLVDRFYEKVREDETLGFIFDKVAAIDWPSHLPKMYAFWQTVLFRDGGFRGDPIGKHARLVPLTAMGREQFDCWLALFEETVDELFTGENAAHIKRCAADMANVIHAKINAVPDERFDPMKITAEQRARYAAYRSAAP</sequence>
<dbReference type="CDD" id="cd08916">
    <property type="entry name" value="TrHb3_P"/>
    <property type="match status" value="1"/>
</dbReference>
<dbReference type="EMBL" id="JBBUKT010000001">
    <property type="protein sequence ID" value="MEK7949629.1"/>
    <property type="molecule type" value="Genomic_DNA"/>
</dbReference>
<gene>
    <name evidence="1" type="ORF">WKV53_03940</name>
</gene>
<evidence type="ECO:0000313" key="2">
    <source>
        <dbReference type="Proteomes" id="UP001371305"/>
    </source>
</evidence>
<dbReference type="Gene3D" id="1.10.490.10">
    <property type="entry name" value="Globins"/>
    <property type="match status" value="1"/>
</dbReference>
<accession>A0ABU9APJ2</accession>